<proteinExistence type="predicted"/>
<evidence type="ECO:0000313" key="2">
    <source>
        <dbReference type="EMBL" id="GES10184.1"/>
    </source>
</evidence>
<feature type="transmembrane region" description="Helical" evidence="1">
    <location>
        <begin position="177"/>
        <end position="196"/>
    </location>
</feature>
<keyword evidence="1" id="KW-1133">Transmembrane helix</keyword>
<comment type="caution">
    <text evidence="2">The sequence shown here is derived from an EMBL/GenBank/DDBJ whole genome shotgun (WGS) entry which is preliminary data.</text>
</comment>
<sequence>MIRPVAIGVALALGLVIVLSSTLKTAPLWQVWAALSLALTAASGTVFAYGLERWRELTALRAVRVRELIRPVGALFLVALLLGVLNVILSASASAPASGRGWALSVIAVAGALPAVATMLGIRRATRLPEPGPGRRVAVLIALRRLLQRLLAAVGTLVALATLALGSTPVPLPSRTVVLIFGGVGSLLVALAYSPARAALQEAATRLCDDLLPLADVDDAATVLTRAEDRAKLEQLLGADRNLLAELQTGLAILGPLLSSAAAAFLPSSAG</sequence>
<protein>
    <submittedName>
        <fullName evidence="2">Uncharacterized protein</fullName>
    </submittedName>
</protein>
<dbReference type="AlphaFoldDB" id="A0A5M3WMS2"/>
<dbReference type="RefSeq" id="WP_155355640.1">
    <property type="nucleotide sequence ID" value="NZ_BAAAHL010000055.1"/>
</dbReference>
<evidence type="ECO:0000313" key="3">
    <source>
        <dbReference type="Proteomes" id="UP000331127"/>
    </source>
</evidence>
<reference evidence="2 3" key="1">
    <citation type="submission" date="2019-10" db="EMBL/GenBank/DDBJ databases">
        <title>Whole genome shotgun sequence of Acrocarpospora macrocephala NBRC 16266.</title>
        <authorList>
            <person name="Ichikawa N."/>
            <person name="Kimura A."/>
            <person name="Kitahashi Y."/>
            <person name="Komaki H."/>
            <person name="Oguchi A."/>
        </authorList>
    </citation>
    <scope>NUCLEOTIDE SEQUENCE [LARGE SCALE GENOMIC DNA]</scope>
    <source>
        <strain evidence="2 3">NBRC 16266</strain>
    </source>
</reference>
<gene>
    <name evidence="2" type="ORF">Amac_037810</name>
</gene>
<feature type="transmembrane region" description="Helical" evidence="1">
    <location>
        <begin position="146"/>
        <end position="165"/>
    </location>
</feature>
<feature type="transmembrane region" description="Helical" evidence="1">
    <location>
        <begin position="30"/>
        <end position="51"/>
    </location>
</feature>
<evidence type="ECO:0000256" key="1">
    <source>
        <dbReference type="SAM" id="Phobius"/>
    </source>
</evidence>
<organism evidence="2 3">
    <name type="scientific">Acrocarpospora macrocephala</name>
    <dbReference type="NCBI Taxonomy" id="150177"/>
    <lineage>
        <taxon>Bacteria</taxon>
        <taxon>Bacillati</taxon>
        <taxon>Actinomycetota</taxon>
        <taxon>Actinomycetes</taxon>
        <taxon>Streptosporangiales</taxon>
        <taxon>Streptosporangiaceae</taxon>
        <taxon>Acrocarpospora</taxon>
    </lineage>
</organism>
<feature type="transmembrane region" description="Helical" evidence="1">
    <location>
        <begin position="72"/>
        <end position="95"/>
    </location>
</feature>
<name>A0A5M3WMS2_9ACTN</name>
<dbReference type="Proteomes" id="UP000331127">
    <property type="component" value="Unassembled WGS sequence"/>
</dbReference>
<dbReference type="EMBL" id="BLAE01000019">
    <property type="protein sequence ID" value="GES10184.1"/>
    <property type="molecule type" value="Genomic_DNA"/>
</dbReference>
<keyword evidence="3" id="KW-1185">Reference proteome</keyword>
<accession>A0A5M3WMS2</accession>
<feature type="transmembrane region" description="Helical" evidence="1">
    <location>
        <begin position="101"/>
        <end position="125"/>
    </location>
</feature>
<keyword evidence="1" id="KW-0472">Membrane</keyword>
<keyword evidence="1" id="KW-0812">Transmembrane</keyword>